<name>A0AA38WDB6_9ASTR</name>
<dbReference type="Pfam" id="PF25019">
    <property type="entry name" value="LRR_R13L1-DRL21"/>
    <property type="match status" value="2"/>
</dbReference>
<evidence type="ECO:0000256" key="6">
    <source>
        <dbReference type="ARBA" id="ARBA00022840"/>
    </source>
</evidence>
<evidence type="ECO:0000256" key="3">
    <source>
        <dbReference type="ARBA" id="ARBA00022737"/>
    </source>
</evidence>
<dbReference type="EMBL" id="JARYMX010000006">
    <property type="protein sequence ID" value="KAJ9544146.1"/>
    <property type="molecule type" value="Genomic_DNA"/>
</dbReference>
<dbReference type="GO" id="GO:0051707">
    <property type="term" value="P:response to other organism"/>
    <property type="evidence" value="ECO:0007669"/>
    <property type="project" value="UniProtKB-ARBA"/>
</dbReference>
<keyword evidence="3" id="KW-0677">Repeat</keyword>
<feature type="domain" description="Disease resistance N-terminal" evidence="10">
    <location>
        <begin position="1429"/>
        <end position="1515"/>
    </location>
</feature>
<evidence type="ECO:0000256" key="4">
    <source>
        <dbReference type="ARBA" id="ARBA00022741"/>
    </source>
</evidence>
<dbReference type="PANTHER" id="PTHR36766:SF61">
    <property type="entry name" value="NB-ARC DOMAIN DISEASE RESISTANCE PROTEIN"/>
    <property type="match status" value="1"/>
</dbReference>
<feature type="region of interest" description="Disordered" evidence="7">
    <location>
        <begin position="1293"/>
        <end position="1348"/>
    </location>
</feature>
<feature type="chain" id="PRO_5041327863" description="Disease resistance RPP13-like protein 1" evidence="8">
    <location>
        <begin position="22"/>
        <end position="2728"/>
    </location>
</feature>
<dbReference type="InterPro" id="IPR036388">
    <property type="entry name" value="WH-like_DNA-bd_sf"/>
</dbReference>
<dbReference type="InterPro" id="IPR056789">
    <property type="entry name" value="LRR_R13L1-DRL21"/>
</dbReference>
<evidence type="ECO:0008006" key="15">
    <source>
        <dbReference type="Google" id="ProtNLM"/>
    </source>
</evidence>
<feature type="domain" description="Disease resistance protein winged helix" evidence="11">
    <location>
        <begin position="434"/>
        <end position="500"/>
    </location>
</feature>
<sequence>MVAEIILTSFLTALFDKLASAALIKLAQSARIYSDLQKWKNTLTQIQAVLVDAGQKHITQITVQQWLNTLQHLAYDIDDLLDDLETEAMRRHLNKRSDATTSTSTNKVLKTLAPYTPRNFKYGRKMRSKLDDITTRLDQLVRQIPILRLVENVDGPIRTSRRLEQTSLVDESKIVGREKDKEALLSKLLEDGSNDKNFHVVSIVGLGGIGKTTLAQALYNDKDVEDHFQLRAWVCVSNEFDVFTISKAIFQAIGGGDQSFANLNLLQVALKERLLKKKFLLVLDDVWNENYNDWELLQRPFIEGAPGSRVVVTTRKTTVTSAMDSLQPYLLEVLSDEAALSLFAQHALGEQNFDKHSKFRPHGEGIIKKCNGLPLALRTLGRVFKGKKEVEEWEELLDNPIWDLDKEGNILPALRLSYYDLSSHLKRLFAYCCLFPKDYMFDKDELVLLWMAEGFLHEHKKSMESFGREYFDELLSRSFLQQSTKLISGYVMHDLIHDLAMSVGGEFFFTLDDKTGNEASENVRHLSSIHQKRGEYRRFKALQRARQLRTFLSVKIDWWQALELSNTNLDRLLSQLKFVRVLNLSNHSISKVPQSVGSLIHIRYINLSRTKIKCLPHQITELYNLQCLLLHRCYNLSSLPNSFAKLINLRHVDIRDTPELKKLPSGMGGLTSLQTLSKVIIERDNGFKISDLKDLLHLRGQLFIKGMHSVRDGKEAKEANLHQKKDLEFLKMEWREGFDDSRNKMKEDEVLEGLRPNCKLRKLEIWYYGGTKFPSWVGDSSFNQLTELTLRGCTSCEYLPAVGQLQSLEVLRLNDMPSWERWSNSDVGNGIRATSFPCLREISIGNCPKLKKVSLDLIPSLRVLSIERCSEEVLRSIVGVSSSIVELTMEYIKGLIHLDEEFLKQLGKAEHLYISSCDELIYLWESESKACQFLASLKKLEVYSCDMLVSLGKEEDHLGINLTSPKEVVLHGCKRLKSYKCRHNIEKLQINGCGSMTSLTFPIAQDLPSSIKNIKIVECANLEGTWLLNNFLLSLESLFLRHSDTRMSFPVGWFVNLVNLSIWDCDNIESIPDKGFGFLPLFCLKTLEISRCKNLKAFPHKHLPRLTSLEELTITDCPSLDDSFPCGLWPPNLRSLGIGGLNKPMSEWGLQDFPASLVQLYLRGKNSGVVSFADAEDVRNNTTSSSFPLPPSLTCLDIREFEELESVLKGLQHLTCLDTLRIWSCQKLEDLPEKLLPSLLELYVKDCQKLEKMCRSGTGKYWPIVSLLPDFDFPILIFIFNCRPHLVATHRHVRHLPPPPPAATSAASRRYRRHHRRRATTVSFSSPPHRHHPPTGAATTTPRTPPPLPLPATTAIAAAEAIVIAAEATATTTVASRPPPPPSRPPRPPPSPPSKRSTSFATCLFHPSTILKIKTLPKKEAMVVAEIILSSFITVLFEKLASADLIKLAQSAGIYSELNKWKTTLTLIQKVLADAGQKHITDTAVEEWLNTLQNLAYDIDDLLDDLATEAMRHHLNKIFDATTSNTTNKVLKILAPFAPRYIKYGLKMRPTLDDITNRLHQLVEQKNILLLVENVDRPIRTSRRLEETSLVDESKIVGREKDKEALISKLFDIESSGRNFDVLSIVGLGGIGKTTLAKALYNDKKVEDHFELKAWVCVSDEFDVFTISNDIFKAVGGGNQSFANLNMLQFALKEKLLKKRFLLVLDNAWNEKYDEWELLQHPFVVGARGSKVMVTTRKTTITSVMGSVPAYYLEGLSNEAALSLFAQHALGEQNFDKHPTLKVHGEGIMKKCDGLPLALRTLGRVLRTKTNAEEWKELLTSAIWNSHNESKILPALRLSYYDLSSRLKRLFAYCCLFSKDYMFDKDELVLLWMAEGFLHEPNAIKSMERFGREYFEELVSRSFFQHSTDDISKYVMHDLINELAMSVGGKFFFTLDDKIGNEASENVRHLSFVPQKYRKFKALQRARRLRTFLSVPMHQWQTFELSNKMLGDLLPQLKLLRVLNLSNHSISEVPQSIGSLKHIRYINFSQTDITCLPDQVTELYNLQSLLLSGCYELSSLPNSFAKLINLRHLDIRITPKLNKLPSGIGGLTSLQTLPKVIIEGANGFKISDLKDLLHLQGQLCIEGLHNVRDGIEAKEANLQQKEDIDFLKLEWGNGFDDSWNTMKVYEVLEGLKPHCKLRNLQILYYGGMKFPSWVGDSSFNQLTELTLDGCRNCAYLPTVGQLQSLQKLVVASMNEVKTLDIEFLASASSFHETAFQSLQLLIFYNMQSWERWSNNDDDNGRRVTSFPRLREISIRKCPKLKEVSIDLIPSLQVLSIKGCSEEVLRSMVGVSSSIVELTMEYIEGLIQLDEELLKQLGKVEHLYISSCDELRYLWESESKACQFLASLKKLEVSRCDMLVSLGKEEDHLAINLTSPKEVRLEFCKSLKSYKCQHNTEKLKIERCGSLTSLTFPIVQDLPSSIKIIKIVGCEKLEESWFFNNFLSSLESLFLGCCDKVRLFPEGCFVNLVKLSICGCDNIESIPDEGFGFLPLFCLKTLSIRCCKNLKAFPHKHLARLTSLENLTITDCPSLDDSFPYRLWPPILRSLRIGCLNKPMSEWGLQDFPTSLVELYLEGKNSGLVSFVDAEDVRNNTTSSSFLLPPSLTCLNIRGFEDLKSVSKSLQHLTFLETLSIWSCPKLEDLPEELLPSLSQLYVRHCQKLEKMCCSETGKYWRVISQIPDFQYR</sequence>
<evidence type="ECO:0000313" key="14">
    <source>
        <dbReference type="Proteomes" id="UP001172457"/>
    </source>
</evidence>
<dbReference type="GO" id="GO:0005524">
    <property type="term" value="F:ATP binding"/>
    <property type="evidence" value="ECO:0007669"/>
    <property type="project" value="UniProtKB-KW"/>
</dbReference>
<proteinExistence type="inferred from homology"/>
<dbReference type="Gene3D" id="1.20.5.4130">
    <property type="match status" value="2"/>
</dbReference>
<dbReference type="SUPFAM" id="SSF52540">
    <property type="entry name" value="P-loop containing nucleoside triphosphate hydrolases"/>
    <property type="match status" value="2"/>
</dbReference>
<evidence type="ECO:0000256" key="5">
    <source>
        <dbReference type="ARBA" id="ARBA00022821"/>
    </source>
</evidence>
<keyword evidence="4" id="KW-0547">Nucleotide-binding</keyword>
<dbReference type="Pfam" id="PF18052">
    <property type="entry name" value="Rx_N"/>
    <property type="match status" value="2"/>
</dbReference>
<dbReference type="Gene3D" id="3.80.10.10">
    <property type="entry name" value="Ribonuclease Inhibitor"/>
    <property type="match status" value="8"/>
</dbReference>
<organism evidence="13 14">
    <name type="scientific">Centaurea solstitialis</name>
    <name type="common">yellow star-thistle</name>
    <dbReference type="NCBI Taxonomy" id="347529"/>
    <lineage>
        <taxon>Eukaryota</taxon>
        <taxon>Viridiplantae</taxon>
        <taxon>Streptophyta</taxon>
        <taxon>Embryophyta</taxon>
        <taxon>Tracheophyta</taxon>
        <taxon>Spermatophyta</taxon>
        <taxon>Magnoliopsida</taxon>
        <taxon>eudicotyledons</taxon>
        <taxon>Gunneridae</taxon>
        <taxon>Pentapetalae</taxon>
        <taxon>asterids</taxon>
        <taxon>campanulids</taxon>
        <taxon>Asterales</taxon>
        <taxon>Asteraceae</taxon>
        <taxon>Carduoideae</taxon>
        <taxon>Cardueae</taxon>
        <taxon>Centaureinae</taxon>
        <taxon>Centaurea</taxon>
    </lineage>
</organism>
<dbReference type="InterPro" id="IPR002182">
    <property type="entry name" value="NB-ARC"/>
</dbReference>
<evidence type="ECO:0000256" key="1">
    <source>
        <dbReference type="ARBA" id="ARBA00008894"/>
    </source>
</evidence>
<dbReference type="GO" id="GO:0043531">
    <property type="term" value="F:ADP binding"/>
    <property type="evidence" value="ECO:0007669"/>
    <property type="project" value="InterPro"/>
</dbReference>
<dbReference type="InterPro" id="IPR032675">
    <property type="entry name" value="LRR_dom_sf"/>
</dbReference>
<feature type="compositionally biased region" description="Pro residues" evidence="7">
    <location>
        <begin position="1377"/>
        <end position="1393"/>
    </location>
</feature>
<reference evidence="13" key="1">
    <citation type="submission" date="2023-03" db="EMBL/GenBank/DDBJ databases">
        <title>Chromosome-scale reference genome and RAD-based genetic map of yellow starthistle (Centaurea solstitialis) reveal putative structural variation and QTLs associated with invader traits.</title>
        <authorList>
            <person name="Reatini B."/>
            <person name="Cang F.A."/>
            <person name="Jiang Q."/>
            <person name="Mckibben M.T.W."/>
            <person name="Barker M.S."/>
            <person name="Rieseberg L.H."/>
            <person name="Dlugosch K.M."/>
        </authorList>
    </citation>
    <scope>NUCLEOTIDE SEQUENCE</scope>
    <source>
        <strain evidence="13">CAN-66</strain>
        <tissue evidence="13">Leaf</tissue>
    </source>
</reference>
<feature type="domain" description="NB-ARC" evidence="9">
    <location>
        <begin position="1600"/>
        <end position="1769"/>
    </location>
</feature>
<feature type="compositionally biased region" description="Basic residues" evidence="7">
    <location>
        <begin position="1309"/>
        <end position="1319"/>
    </location>
</feature>
<dbReference type="Gene3D" id="1.10.8.430">
    <property type="entry name" value="Helical domain of apoptotic protease-activating factors"/>
    <property type="match status" value="1"/>
</dbReference>
<dbReference type="SUPFAM" id="SSF52058">
    <property type="entry name" value="L domain-like"/>
    <property type="match status" value="4"/>
</dbReference>
<evidence type="ECO:0000256" key="7">
    <source>
        <dbReference type="SAM" id="MobiDB-lite"/>
    </source>
</evidence>
<dbReference type="InterPro" id="IPR041118">
    <property type="entry name" value="Rx_N"/>
</dbReference>
<dbReference type="PANTHER" id="PTHR36766">
    <property type="entry name" value="PLANT BROAD-SPECTRUM MILDEW RESISTANCE PROTEIN RPW8"/>
    <property type="match status" value="1"/>
</dbReference>
<keyword evidence="5" id="KW-0611">Plant defense</keyword>
<comment type="similarity">
    <text evidence="1">Belongs to the disease resistance NB-LRR family.</text>
</comment>
<dbReference type="GO" id="GO:0006952">
    <property type="term" value="P:defense response"/>
    <property type="evidence" value="ECO:0007669"/>
    <property type="project" value="UniProtKB-KW"/>
</dbReference>
<feature type="region of interest" description="Disordered" evidence="7">
    <location>
        <begin position="1371"/>
        <end position="1399"/>
    </location>
</feature>
<dbReference type="FunFam" id="3.40.50.300:FF:001091">
    <property type="entry name" value="Probable disease resistance protein At1g61300"/>
    <property type="match status" value="2"/>
</dbReference>
<keyword evidence="6" id="KW-0067">ATP-binding</keyword>
<dbReference type="Gene3D" id="3.40.50.300">
    <property type="entry name" value="P-loop containing nucleotide triphosphate hydrolases"/>
    <property type="match status" value="2"/>
</dbReference>
<keyword evidence="14" id="KW-1185">Reference proteome</keyword>
<feature type="signal peptide" evidence="8">
    <location>
        <begin position="1"/>
        <end position="21"/>
    </location>
</feature>
<dbReference type="Gene3D" id="1.10.10.10">
    <property type="entry name" value="Winged helix-like DNA-binding domain superfamily/Winged helix DNA-binding domain"/>
    <property type="match status" value="1"/>
</dbReference>
<feature type="domain" description="R13L1/DRL21-like LRR repeat region" evidence="12">
    <location>
        <begin position="2110"/>
        <end position="2237"/>
    </location>
</feature>
<gene>
    <name evidence="13" type="ORF">OSB04_023853</name>
</gene>
<dbReference type="PRINTS" id="PR00364">
    <property type="entry name" value="DISEASERSIST"/>
</dbReference>
<evidence type="ECO:0000259" key="11">
    <source>
        <dbReference type="Pfam" id="PF23559"/>
    </source>
</evidence>
<feature type="domain" description="Disease resistance N-terminal" evidence="10">
    <location>
        <begin position="10"/>
        <end position="96"/>
    </location>
</feature>
<evidence type="ECO:0000256" key="2">
    <source>
        <dbReference type="ARBA" id="ARBA00022614"/>
    </source>
</evidence>
<keyword evidence="2" id="KW-0433">Leucine-rich repeat</keyword>
<accession>A0AA38WDB6</accession>
<feature type="domain" description="Disease resistance protein winged helix" evidence="11">
    <location>
        <begin position="1856"/>
        <end position="1924"/>
    </location>
</feature>
<evidence type="ECO:0000259" key="12">
    <source>
        <dbReference type="Pfam" id="PF25019"/>
    </source>
</evidence>
<feature type="domain" description="NB-ARC" evidence="9">
    <location>
        <begin position="178"/>
        <end position="348"/>
    </location>
</feature>
<dbReference type="Proteomes" id="UP001172457">
    <property type="component" value="Chromosome 6"/>
</dbReference>
<comment type="caution">
    <text evidence="13">The sequence shown here is derived from an EMBL/GenBank/DDBJ whole genome shotgun (WGS) entry which is preliminary data.</text>
</comment>
<dbReference type="InterPro" id="IPR027417">
    <property type="entry name" value="P-loop_NTPase"/>
</dbReference>
<feature type="domain" description="R13L1/DRL21-like LRR repeat region" evidence="12">
    <location>
        <begin position="689"/>
        <end position="816"/>
    </location>
</feature>
<evidence type="ECO:0000313" key="13">
    <source>
        <dbReference type="EMBL" id="KAJ9544146.1"/>
    </source>
</evidence>
<evidence type="ECO:0000259" key="9">
    <source>
        <dbReference type="Pfam" id="PF00931"/>
    </source>
</evidence>
<protein>
    <recommendedName>
        <fullName evidence="15">Disease resistance RPP13-like protein 1</fullName>
    </recommendedName>
</protein>
<keyword evidence="8" id="KW-0732">Signal</keyword>
<evidence type="ECO:0000259" key="10">
    <source>
        <dbReference type="Pfam" id="PF18052"/>
    </source>
</evidence>
<dbReference type="Pfam" id="PF23559">
    <property type="entry name" value="WHD_DRP"/>
    <property type="match status" value="2"/>
</dbReference>
<evidence type="ECO:0000256" key="8">
    <source>
        <dbReference type="SAM" id="SignalP"/>
    </source>
</evidence>
<dbReference type="InterPro" id="IPR042197">
    <property type="entry name" value="Apaf_helical"/>
</dbReference>
<dbReference type="InterPro" id="IPR058922">
    <property type="entry name" value="WHD_DRP"/>
</dbReference>
<dbReference type="Pfam" id="PF00931">
    <property type="entry name" value="NB-ARC"/>
    <property type="match status" value="2"/>
</dbReference>